<protein>
    <submittedName>
        <fullName evidence="2">DUF454 domain-containing protein</fullName>
    </submittedName>
</protein>
<gene>
    <name evidence="2" type="ORF">CDL18_07120</name>
</gene>
<proteinExistence type="predicted"/>
<sequence length="128" mass="14632">MKKNPLKMLWLAAAFLCLGIGAVGVVLPILPTTPFLLVASFCFARGSERFHKWFMGTRIYKNHLDSFVKERAMTLKTKLCILLPASAMLMCAFFMMSNLPGRIFILLLILFKYVYFFTKIKTIRIEAA</sequence>
<dbReference type="GO" id="GO:0005886">
    <property type="term" value="C:plasma membrane"/>
    <property type="evidence" value="ECO:0007669"/>
    <property type="project" value="TreeGrafter"/>
</dbReference>
<reference evidence="2 3" key="1">
    <citation type="journal article" date="2017" name="Genome Med.">
        <title>A novel Ruminococcus gnavus clade enriched in inflammatory bowel disease patients.</title>
        <authorList>
            <person name="Hall A.B."/>
            <person name="Yassour M."/>
            <person name="Sauk J."/>
            <person name="Garner A."/>
            <person name="Jiang X."/>
            <person name="Arthur T."/>
            <person name="Lagoudas G.K."/>
            <person name="Vatanen T."/>
            <person name="Fornelos N."/>
            <person name="Wilson R."/>
            <person name="Bertha M."/>
            <person name="Cohen M."/>
            <person name="Garber J."/>
            <person name="Khalili H."/>
            <person name="Gevers D."/>
            <person name="Ananthakrishnan A.N."/>
            <person name="Kugathasan S."/>
            <person name="Lander E.S."/>
            <person name="Blainey P."/>
            <person name="Vlamakis H."/>
            <person name="Xavier R.J."/>
            <person name="Huttenhower C."/>
        </authorList>
    </citation>
    <scope>NUCLEOTIDE SEQUENCE [LARGE SCALE GENOMIC DNA]</scope>
    <source>
        <strain evidence="2 3">RJX1118</strain>
    </source>
</reference>
<evidence type="ECO:0000313" key="2">
    <source>
        <dbReference type="EMBL" id="PLT55934.1"/>
    </source>
</evidence>
<dbReference type="InterPro" id="IPR007401">
    <property type="entry name" value="DUF454"/>
</dbReference>
<dbReference type="RefSeq" id="WP_101879541.1">
    <property type="nucleotide sequence ID" value="NZ_JALQCM010000001.1"/>
</dbReference>
<keyword evidence="1" id="KW-1133">Transmembrane helix</keyword>
<dbReference type="AlphaFoldDB" id="A0A2N5NJA9"/>
<name>A0A2N5NJA9_MEDGN</name>
<feature type="transmembrane region" description="Helical" evidence="1">
    <location>
        <begin position="102"/>
        <end position="118"/>
    </location>
</feature>
<dbReference type="PANTHER" id="PTHR35813">
    <property type="entry name" value="INNER MEMBRANE PROTEIN YBAN"/>
    <property type="match status" value="1"/>
</dbReference>
<evidence type="ECO:0000256" key="1">
    <source>
        <dbReference type="SAM" id="Phobius"/>
    </source>
</evidence>
<dbReference type="PIRSF" id="PIRSF016789">
    <property type="entry name" value="DUF454"/>
    <property type="match status" value="1"/>
</dbReference>
<dbReference type="Proteomes" id="UP000234849">
    <property type="component" value="Unassembled WGS sequence"/>
</dbReference>
<evidence type="ECO:0000313" key="3">
    <source>
        <dbReference type="Proteomes" id="UP000234849"/>
    </source>
</evidence>
<organism evidence="2 3">
    <name type="scientific">Mediterraneibacter gnavus</name>
    <name type="common">Ruminococcus gnavus</name>
    <dbReference type="NCBI Taxonomy" id="33038"/>
    <lineage>
        <taxon>Bacteria</taxon>
        <taxon>Bacillati</taxon>
        <taxon>Bacillota</taxon>
        <taxon>Clostridia</taxon>
        <taxon>Lachnospirales</taxon>
        <taxon>Lachnospiraceae</taxon>
        <taxon>Mediterraneibacter</taxon>
    </lineage>
</organism>
<dbReference type="Pfam" id="PF04304">
    <property type="entry name" value="DUF454"/>
    <property type="match status" value="1"/>
</dbReference>
<comment type="caution">
    <text evidence="2">The sequence shown here is derived from an EMBL/GenBank/DDBJ whole genome shotgun (WGS) entry which is preliminary data.</text>
</comment>
<dbReference type="EMBL" id="NIHM01000007">
    <property type="protein sequence ID" value="PLT55934.1"/>
    <property type="molecule type" value="Genomic_DNA"/>
</dbReference>
<feature type="transmembrane region" description="Helical" evidence="1">
    <location>
        <begin position="79"/>
        <end position="96"/>
    </location>
</feature>
<accession>A0A2N5NJA9</accession>
<keyword evidence="1" id="KW-0812">Transmembrane</keyword>
<dbReference type="PANTHER" id="PTHR35813:SF1">
    <property type="entry name" value="INNER MEMBRANE PROTEIN YBAN"/>
    <property type="match status" value="1"/>
</dbReference>
<keyword evidence="1" id="KW-0472">Membrane</keyword>